<dbReference type="EMBL" id="JAMSHJ010000002">
    <property type="protein sequence ID" value="KAI5438689.1"/>
    <property type="molecule type" value="Genomic_DNA"/>
</dbReference>
<dbReference type="Proteomes" id="UP001058974">
    <property type="component" value="Chromosome 2"/>
</dbReference>
<proteinExistence type="predicted"/>
<comment type="caution">
    <text evidence="1">The sequence shown here is derived from an EMBL/GenBank/DDBJ whole genome shotgun (WGS) entry which is preliminary data.</text>
</comment>
<dbReference type="PANTHER" id="PTHR34222">
    <property type="entry name" value="GAG_PRE-INTEGRS DOMAIN-CONTAINING PROTEIN"/>
    <property type="match status" value="1"/>
</dbReference>
<evidence type="ECO:0000313" key="2">
    <source>
        <dbReference type="Proteomes" id="UP001058974"/>
    </source>
</evidence>
<dbReference type="PANTHER" id="PTHR34222:SF99">
    <property type="entry name" value="PROTEIN, PUTATIVE-RELATED"/>
    <property type="match status" value="1"/>
</dbReference>
<dbReference type="Gramene" id="Psat02G0442400-T1">
    <property type="protein sequence ID" value="KAI5438689.1"/>
    <property type="gene ID" value="KIW84_024424"/>
</dbReference>
<keyword evidence="2" id="KW-1185">Reference proteome</keyword>
<evidence type="ECO:0000313" key="1">
    <source>
        <dbReference type="EMBL" id="KAI5438689.1"/>
    </source>
</evidence>
<reference evidence="1 2" key="1">
    <citation type="journal article" date="2022" name="Nat. Genet.">
        <title>Improved pea reference genome and pan-genome highlight genomic features and evolutionary characteristics.</title>
        <authorList>
            <person name="Yang T."/>
            <person name="Liu R."/>
            <person name="Luo Y."/>
            <person name="Hu S."/>
            <person name="Wang D."/>
            <person name="Wang C."/>
            <person name="Pandey M.K."/>
            <person name="Ge S."/>
            <person name="Xu Q."/>
            <person name="Li N."/>
            <person name="Li G."/>
            <person name="Huang Y."/>
            <person name="Saxena R.K."/>
            <person name="Ji Y."/>
            <person name="Li M."/>
            <person name="Yan X."/>
            <person name="He Y."/>
            <person name="Liu Y."/>
            <person name="Wang X."/>
            <person name="Xiang C."/>
            <person name="Varshney R.K."/>
            <person name="Ding H."/>
            <person name="Gao S."/>
            <person name="Zong X."/>
        </authorList>
    </citation>
    <scope>NUCLEOTIDE SEQUENCE [LARGE SCALE GENOMIC DNA]</scope>
    <source>
        <strain evidence="1 2">cv. Zhongwan 6</strain>
    </source>
</reference>
<dbReference type="AlphaFoldDB" id="A0A9D4YGH4"/>
<protein>
    <submittedName>
        <fullName evidence="1">Uncharacterized protein</fullName>
    </submittedName>
</protein>
<sequence>MCNAQKNHATLYAIQFLTSLNQNYAVVKSQVLLMDHLPHMNKIFSMVLQHERQGNFHASEDLISLVNVVDSQRFKEKSHGSYSFGKKTNCVCTHYGKTNHTIDNCYAKHGFPPHMQRKFANHYSINDQEVDNASQVSDAKFVSPYITFEQYVS</sequence>
<organism evidence="1 2">
    <name type="scientific">Pisum sativum</name>
    <name type="common">Garden pea</name>
    <name type="synonym">Lathyrus oleraceus</name>
    <dbReference type="NCBI Taxonomy" id="3888"/>
    <lineage>
        <taxon>Eukaryota</taxon>
        <taxon>Viridiplantae</taxon>
        <taxon>Streptophyta</taxon>
        <taxon>Embryophyta</taxon>
        <taxon>Tracheophyta</taxon>
        <taxon>Spermatophyta</taxon>
        <taxon>Magnoliopsida</taxon>
        <taxon>eudicotyledons</taxon>
        <taxon>Gunneridae</taxon>
        <taxon>Pentapetalae</taxon>
        <taxon>rosids</taxon>
        <taxon>fabids</taxon>
        <taxon>Fabales</taxon>
        <taxon>Fabaceae</taxon>
        <taxon>Papilionoideae</taxon>
        <taxon>50 kb inversion clade</taxon>
        <taxon>NPAAA clade</taxon>
        <taxon>Hologalegina</taxon>
        <taxon>IRL clade</taxon>
        <taxon>Fabeae</taxon>
        <taxon>Lathyrus</taxon>
    </lineage>
</organism>
<name>A0A9D4YGH4_PEA</name>
<gene>
    <name evidence="1" type="ORF">KIW84_024424</name>
</gene>
<accession>A0A9D4YGH4</accession>